<dbReference type="EMBL" id="CAJVPY010042959">
    <property type="protein sequence ID" value="CAG8807781.1"/>
    <property type="molecule type" value="Genomic_DNA"/>
</dbReference>
<gene>
    <name evidence="2" type="ORF">DERYTH_LOCUS24744</name>
</gene>
<organism evidence="2 3">
    <name type="scientific">Dentiscutata erythropus</name>
    <dbReference type="NCBI Taxonomy" id="1348616"/>
    <lineage>
        <taxon>Eukaryota</taxon>
        <taxon>Fungi</taxon>
        <taxon>Fungi incertae sedis</taxon>
        <taxon>Mucoromycota</taxon>
        <taxon>Glomeromycotina</taxon>
        <taxon>Glomeromycetes</taxon>
        <taxon>Diversisporales</taxon>
        <taxon>Gigasporaceae</taxon>
        <taxon>Dentiscutata</taxon>
    </lineage>
</organism>
<feature type="non-terminal residue" evidence="2">
    <location>
        <position position="1"/>
    </location>
</feature>
<dbReference type="AlphaFoldDB" id="A0A9N9K2Y1"/>
<name>A0A9N9K2Y1_9GLOM</name>
<accession>A0A9N9K2Y1</accession>
<proteinExistence type="predicted"/>
<feature type="compositionally biased region" description="Basic and acidic residues" evidence="1">
    <location>
        <begin position="50"/>
        <end position="66"/>
    </location>
</feature>
<sequence length="73" mass="8782">EIDSELNQISKKYHMTVKLDNRIETDYNSDPQIESSIQNNYQYFENFSKSESELSDLHSDDSDYTQKRKKRKK</sequence>
<evidence type="ECO:0000256" key="1">
    <source>
        <dbReference type="SAM" id="MobiDB-lite"/>
    </source>
</evidence>
<feature type="region of interest" description="Disordered" evidence="1">
    <location>
        <begin position="50"/>
        <end position="73"/>
    </location>
</feature>
<evidence type="ECO:0000313" key="3">
    <source>
        <dbReference type="Proteomes" id="UP000789405"/>
    </source>
</evidence>
<protein>
    <submittedName>
        <fullName evidence="2">14424_t:CDS:1</fullName>
    </submittedName>
</protein>
<comment type="caution">
    <text evidence="2">The sequence shown here is derived from an EMBL/GenBank/DDBJ whole genome shotgun (WGS) entry which is preliminary data.</text>
</comment>
<reference evidence="2" key="1">
    <citation type="submission" date="2021-06" db="EMBL/GenBank/DDBJ databases">
        <authorList>
            <person name="Kallberg Y."/>
            <person name="Tangrot J."/>
            <person name="Rosling A."/>
        </authorList>
    </citation>
    <scope>NUCLEOTIDE SEQUENCE</scope>
    <source>
        <strain evidence="2">MA453B</strain>
    </source>
</reference>
<keyword evidence="3" id="KW-1185">Reference proteome</keyword>
<evidence type="ECO:0000313" key="2">
    <source>
        <dbReference type="EMBL" id="CAG8807781.1"/>
    </source>
</evidence>
<dbReference type="Proteomes" id="UP000789405">
    <property type="component" value="Unassembled WGS sequence"/>
</dbReference>